<comment type="subcellular location">
    <subcellularLocation>
        <location evidence="1">Membrane</location>
        <topology evidence="1">Lipid-anchor</topology>
        <topology evidence="1">GPI-anchor</topology>
    </subcellularLocation>
    <subcellularLocation>
        <location evidence="2">Secreted</location>
    </subcellularLocation>
</comment>
<keyword evidence="5" id="KW-0325">Glycoprotein</keyword>
<keyword evidence="8" id="KW-0449">Lipoprotein</keyword>
<keyword evidence="15" id="KW-1185">Reference proteome</keyword>
<proteinExistence type="inferred from homology"/>
<evidence type="ECO:0000256" key="9">
    <source>
        <dbReference type="PROSITE-ProRule" id="PRU01356"/>
    </source>
</evidence>
<evidence type="ECO:0000259" key="13">
    <source>
        <dbReference type="PROSITE" id="PS52012"/>
    </source>
</evidence>
<evidence type="ECO:0000256" key="1">
    <source>
        <dbReference type="ARBA" id="ARBA00004589"/>
    </source>
</evidence>
<organism evidence="14 15">
    <name type="scientific">Phialocephala subalpina</name>
    <dbReference type="NCBI Taxonomy" id="576137"/>
    <lineage>
        <taxon>Eukaryota</taxon>
        <taxon>Fungi</taxon>
        <taxon>Dikarya</taxon>
        <taxon>Ascomycota</taxon>
        <taxon>Pezizomycotina</taxon>
        <taxon>Leotiomycetes</taxon>
        <taxon>Helotiales</taxon>
        <taxon>Mollisiaceae</taxon>
        <taxon>Phialocephala</taxon>
        <taxon>Phialocephala fortinii species complex</taxon>
    </lineage>
</organism>
<feature type="disulfide bond" evidence="9">
    <location>
        <begin position="49"/>
        <end position="82"/>
    </location>
</feature>
<evidence type="ECO:0000256" key="11">
    <source>
        <dbReference type="SAM" id="Phobius"/>
    </source>
</evidence>
<feature type="chain" id="PRO_5012001630" description="CFEM domain-containing protein" evidence="12">
    <location>
        <begin position="19"/>
        <end position="214"/>
    </location>
</feature>
<feature type="region of interest" description="Disordered" evidence="10">
    <location>
        <begin position="140"/>
        <end position="166"/>
    </location>
</feature>
<keyword evidence="5" id="KW-0336">GPI-anchor</keyword>
<dbReference type="OrthoDB" id="5421216at2759"/>
<accession>A0A1L7X061</accession>
<evidence type="ECO:0000256" key="5">
    <source>
        <dbReference type="ARBA" id="ARBA00022622"/>
    </source>
</evidence>
<dbReference type="GO" id="GO:0098552">
    <property type="term" value="C:side of membrane"/>
    <property type="evidence" value="ECO:0007669"/>
    <property type="project" value="UniProtKB-KW"/>
</dbReference>
<evidence type="ECO:0000256" key="6">
    <source>
        <dbReference type="ARBA" id="ARBA00022729"/>
    </source>
</evidence>
<dbReference type="GO" id="GO:0005576">
    <property type="term" value="C:extracellular region"/>
    <property type="evidence" value="ECO:0007669"/>
    <property type="project" value="UniProtKB-SubCell"/>
</dbReference>
<dbReference type="GO" id="GO:0046872">
    <property type="term" value="F:metal ion binding"/>
    <property type="evidence" value="ECO:0007669"/>
    <property type="project" value="UniProtKB-UniRule"/>
</dbReference>
<evidence type="ECO:0000313" key="14">
    <source>
        <dbReference type="EMBL" id="CZR58402.1"/>
    </source>
</evidence>
<keyword evidence="6 12" id="KW-0732">Signal</keyword>
<reference evidence="14 15" key="1">
    <citation type="submission" date="2016-03" db="EMBL/GenBank/DDBJ databases">
        <authorList>
            <person name="Ploux O."/>
        </authorList>
    </citation>
    <scope>NUCLEOTIDE SEQUENCE [LARGE SCALE GENOMIC DNA]</scope>
    <source>
        <strain evidence="14 15">UAMH 11012</strain>
    </source>
</reference>
<keyword evidence="9" id="KW-0408">Iron</keyword>
<keyword evidence="7 9" id="KW-1015">Disulfide bond</keyword>
<evidence type="ECO:0000256" key="3">
    <source>
        <dbReference type="ARBA" id="ARBA00010031"/>
    </source>
</evidence>
<dbReference type="AlphaFoldDB" id="A0A1L7X061"/>
<keyword evidence="11" id="KW-1133">Transmembrane helix</keyword>
<evidence type="ECO:0000256" key="10">
    <source>
        <dbReference type="SAM" id="MobiDB-lite"/>
    </source>
</evidence>
<dbReference type="PROSITE" id="PS52012">
    <property type="entry name" value="CFEM"/>
    <property type="match status" value="1"/>
</dbReference>
<evidence type="ECO:0000256" key="8">
    <source>
        <dbReference type="ARBA" id="ARBA00023288"/>
    </source>
</evidence>
<keyword evidence="4" id="KW-0964">Secreted</keyword>
<keyword evidence="11" id="KW-0472">Membrane</keyword>
<name>A0A1L7X061_9HELO</name>
<keyword evidence="9" id="KW-0349">Heme</keyword>
<comment type="caution">
    <text evidence="9">Lacks conserved residue(s) required for the propagation of feature annotation.</text>
</comment>
<evidence type="ECO:0000256" key="4">
    <source>
        <dbReference type="ARBA" id="ARBA00022525"/>
    </source>
</evidence>
<evidence type="ECO:0000256" key="12">
    <source>
        <dbReference type="SAM" id="SignalP"/>
    </source>
</evidence>
<evidence type="ECO:0000256" key="7">
    <source>
        <dbReference type="ARBA" id="ARBA00023157"/>
    </source>
</evidence>
<keyword evidence="11" id="KW-0812">Transmembrane</keyword>
<evidence type="ECO:0000313" key="15">
    <source>
        <dbReference type="Proteomes" id="UP000184330"/>
    </source>
</evidence>
<gene>
    <name evidence="14" type="ORF">PAC_08294</name>
</gene>
<sequence>MRIFNIVCLVALLPGIVGQIAPSAPGCAISCWENTKYVSKCYGDISCLCSEPDYQNSVYQCLYSQCGTVHFGSALHHVIAQCFGTGNEILFAVPPIPNRDSLHRREAEYAAGAKLYGSGSAAGYPTESANYPTQSVNNYPTQSVGGPYSPSPTIPSSPVETAPALTSATPTEPAYSALAENTSPALYTGSSTSLSPSACIALLITLAVIIFLAL</sequence>
<keyword evidence="9" id="KW-0479">Metal-binding</keyword>
<dbReference type="InterPro" id="IPR008427">
    <property type="entry name" value="Extracellular_membr_CFEM_dom"/>
</dbReference>
<comment type="similarity">
    <text evidence="3">Belongs to the RBT5 family.</text>
</comment>
<feature type="transmembrane region" description="Helical" evidence="11">
    <location>
        <begin position="194"/>
        <end position="213"/>
    </location>
</feature>
<dbReference type="Pfam" id="PF05730">
    <property type="entry name" value="CFEM"/>
    <property type="match status" value="1"/>
</dbReference>
<dbReference type="Proteomes" id="UP000184330">
    <property type="component" value="Unassembled WGS sequence"/>
</dbReference>
<evidence type="ECO:0000256" key="2">
    <source>
        <dbReference type="ARBA" id="ARBA00004613"/>
    </source>
</evidence>
<feature type="domain" description="CFEM" evidence="13">
    <location>
        <begin position="1"/>
        <end position="109"/>
    </location>
</feature>
<dbReference type="EMBL" id="FJOG01000012">
    <property type="protein sequence ID" value="CZR58402.1"/>
    <property type="molecule type" value="Genomic_DNA"/>
</dbReference>
<feature type="binding site" description="axial binding residue" evidence="9">
    <location>
        <position position="44"/>
    </location>
    <ligand>
        <name>heme</name>
        <dbReference type="ChEBI" id="CHEBI:30413"/>
    </ligand>
    <ligandPart>
        <name>Fe</name>
        <dbReference type="ChEBI" id="CHEBI:18248"/>
    </ligandPart>
</feature>
<feature type="signal peptide" evidence="12">
    <location>
        <begin position="1"/>
        <end position="18"/>
    </location>
</feature>
<protein>
    <recommendedName>
        <fullName evidence="13">CFEM domain-containing protein</fullName>
    </recommendedName>
</protein>